<reference evidence="2" key="2">
    <citation type="journal article" date="2022" name="Microb. Genom.">
        <title>A chromosome-scale genome assembly of the tomato pathogen Cladosporium fulvum reveals a compartmentalized genome architecture and the presence of a dispensable chromosome.</title>
        <authorList>
            <person name="Zaccaron A.Z."/>
            <person name="Chen L.H."/>
            <person name="Samaras A."/>
            <person name="Stergiopoulos I."/>
        </authorList>
    </citation>
    <scope>NUCLEOTIDE SEQUENCE</scope>
    <source>
        <strain evidence="2">Race5_Kim</strain>
    </source>
</reference>
<accession>A0A9Q8LBS2</accession>
<feature type="compositionally biased region" description="Polar residues" evidence="1">
    <location>
        <begin position="63"/>
        <end position="75"/>
    </location>
</feature>
<keyword evidence="3" id="KW-1185">Reference proteome</keyword>
<dbReference type="Proteomes" id="UP000756132">
    <property type="component" value="Chromosome 2"/>
</dbReference>
<protein>
    <submittedName>
        <fullName evidence="2">Uncharacterized protein</fullName>
    </submittedName>
</protein>
<dbReference type="KEGG" id="ffu:CLAFUR5_03006"/>
<feature type="compositionally biased region" description="Low complexity" evidence="1">
    <location>
        <begin position="31"/>
        <end position="46"/>
    </location>
</feature>
<evidence type="ECO:0000256" key="1">
    <source>
        <dbReference type="SAM" id="MobiDB-lite"/>
    </source>
</evidence>
<dbReference type="GeneID" id="71982884"/>
<name>A0A9Q8LBS2_PASFU</name>
<evidence type="ECO:0000313" key="3">
    <source>
        <dbReference type="Proteomes" id="UP000756132"/>
    </source>
</evidence>
<dbReference type="EMBL" id="CP090164">
    <property type="protein sequence ID" value="UJO14471.1"/>
    <property type="molecule type" value="Genomic_DNA"/>
</dbReference>
<sequence>MENASDAELLRHQAAINEEVRRRGLQKPQPSTASASSSASSSRASTVIFTPNGSEREDASVSDMMNFTPDNSDTESVPGAEPPHSSVGSMVSKEVQQYTTNHGIFIGWVNPAAFHVMPLPYYQETGNLHGLVARCRAIAAKRPQSIPANVILALDQNVTTRKFVSDQYLALRALPGSVLDEGNKQHKAIQNILRRCLKILTKAQLGRQT</sequence>
<organism evidence="2 3">
    <name type="scientific">Passalora fulva</name>
    <name type="common">Tomato leaf mold</name>
    <name type="synonym">Cladosporium fulvum</name>
    <dbReference type="NCBI Taxonomy" id="5499"/>
    <lineage>
        <taxon>Eukaryota</taxon>
        <taxon>Fungi</taxon>
        <taxon>Dikarya</taxon>
        <taxon>Ascomycota</taxon>
        <taxon>Pezizomycotina</taxon>
        <taxon>Dothideomycetes</taxon>
        <taxon>Dothideomycetidae</taxon>
        <taxon>Mycosphaerellales</taxon>
        <taxon>Mycosphaerellaceae</taxon>
        <taxon>Fulvia</taxon>
    </lineage>
</organism>
<feature type="region of interest" description="Disordered" evidence="1">
    <location>
        <begin position="1"/>
        <end position="87"/>
    </location>
</feature>
<reference evidence="2" key="1">
    <citation type="submission" date="2021-12" db="EMBL/GenBank/DDBJ databases">
        <authorList>
            <person name="Zaccaron A."/>
            <person name="Stergiopoulos I."/>
        </authorList>
    </citation>
    <scope>NUCLEOTIDE SEQUENCE</scope>
    <source>
        <strain evidence="2">Race5_Kim</strain>
    </source>
</reference>
<dbReference type="RefSeq" id="XP_047758837.1">
    <property type="nucleotide sequence ID" value="XM_047902154.1"/>
</dbReference>
<proteinExistence type="predicted"/>
<dbReference type="AlphaFoldDB" id="A0A9Q8LBS2"/>
<evidence type="ECO:0000313" key="2">
    <source>
        <dbReference type="EMBL" id="UJO14471.1"/>
    </source>
</evidence>
<gene>
    <name evidence="2" type="ORF">CLAFUR5_03006</name>
</gene>